<keyword evidence="1" id="KW-1133">Transmembrane helix</keyword>
<dbReference type="PANTHER" id="PTHR36434:SF1">
    <property type="entry name" value="MEMBRANE PROTEASE YUGP-RELATED"/>
    <property type="match status" value="1"/>
</dbReference>
<feature type="transmembrane region" description="Helical" evidence="1">
    <location>
        <begin position="119"/>
        <end position="140"/>
    </location>
</feature>
<keyword evidence="1" id="KW-0472">Membrane</keyword>
<dbReference type="InterPro" id="IPR007395">
    <property type="entry name" value="Zn_peptidase_2"/>
</dbReference>
<evidence type="ECO:0000313" key="3">
    <source>
        <dbReference type="Proteomes" id="UP000650466"/>
    </source>
</evidence>
<keyword evidence="3" id="KW-1185">Reference proteome</keyword>
<evidence type="ECO:0000313" key="2">
    <source>
        <dbReference type="EMBL" id="MBD0381111.1"/>
    </source>
</evidence>
<reference evidence="2" key="1">
    <citation type="submission" date="2020-09" db="EMBL/GenBank/DDBJ databases">
        <title>Draft Genome Sequence of Paenibacillus sp. WST5.</title>
        <authorList>
            <person name="Bao Z."/>
        </authorList>
    </citation>
    <scope>NUCLEOTIDE SEQUENCE</scope>
    <source>
        <strain evidence="2">WST5</strain>
    </source>
</reference>
<dbReference type="RefSeq" id="WP_188174916.1">
    <property type="nucleotide sequence ID" value="NZ_JACVVD010000004.1"/>
</dbReference>
<evidence type="ECO:0000256" key="1">
    <source>
        <dbReference type="SAM" id="Phobius"/>
    </source>
</evidence>
<dbReference type="Pfam" id="PF04298">
    <property type="entry name" value="Zn_peptidase_2"/>
    <property type="match status" value="1"/>
</dbReference>
<proteinExistence type="predicted"/>
<sequence>MFFHPMDFLIIIAFGLSLWASFRVKGTFNKWSDVPIYSGMTGAQAARRMLDANGLYDVPVEAVPGRLTDHYDPLARAVRLSEPVYYESSISAVSVACHEVGHAIQHKVHYPMLVMRHQMFPVVNIASGIAPILILAGFFFQQIPWLLGLGILFFAAAVAFQLITLPVEFNASSRARELMVAEGFISNEEERGVAKVLNAAALTYVAAALISVLELLKYIMIFNSRSDDE</sequence>
<dbReference type="Proteomes" id="UP000650466">
    <property type="component" value="Unassembled WGS sequence"/>
</dbReference>
<comment type="caution">
    <text evidence="2">The sequence shown here is derived from an EMBL/GenBank/DDBJ whole genome shotgun (WGS) entry which is preliminary data.</text>
</comment>
<keyword evidence="1" id="KW-0812">Transmembrane</keyword>
<organism evidence="2 3">
    <name type="scientific">Paenibacillus sedimenti</name>
    <dbReference type="NCBI Taxonomy" id="2770274"/>
    <lineage>
        <taxon>Bacteria</taxon>
        <taxon>Bacillati</taxon>
        <taxon>Bacillota</taxon>
        <taxon>Bacilli</taxon>
        <taxon>Bacillales</taxon>
        <taxon>Paenibacillaceae</taxon>
        <taxon>Paenibacillus</taxon>
    </lineage>
</organism>
<feature type="transmembrane region" description="Helical" evidence="1">
    <location>
        <begin position="145"/>
        <end position="163"/>
    </location>
</feature>
<dbReference type="AlphaFoldDB" id="A0A926KQK2"/>
<gene>
    <name evidence="2" type="ORF">ICC18_13380</name>
</gene>
<feature type="transmembrane region" description="Helical" evidence="1">
    <location>
        <begin position="196"/>
        <end position="216"/>
    </location>
</feature>
<protein>
    <submittedName>
        <fullName evidence="2">Zinc metallopeptidase</fullName>
    </submittedName>
</protein>
<dbReference type="EMBL" id="JACVVD010000004">
    <property type="protein sequence ID" value="MBD0381111.1"/>
    <property type="molecule type" value="Genomic_DNA"/>
</dbReference>
<name>A0A926KQK2_9BACL</name>
<dbReference type="PANTHER" id="PTHR36434">
    <property type="entry name" value="MEMBRANE PROTEASE YUGP-RELATED"/>
    <property type="match status" value="1"/>
</dbReference>
<accession>A0A926KQK2</accession>